<dbReference type="PIRSF" id="PIRSF005739">
    <property type="entry name" value="O-mtase"/>
    <property type="match status" value="1"/>
</dbReference>
<comment type="caution">
    <text evidence="6">The sequence shown here is derived from an EMBL/GenBank/DDBJ whole genome shotgun (WGS) entry which is preliminary data.</text>
</comment>
<dbReference type="SUPFAM" id="SSF53335">
    <property type="entry name" value="S-adenosyl-L-methionine-dependent methyltransferases"/>
    <property type="match status" value="1"/>
</dbReference>
<keyword evidence="1 6" id="KW-0489">Methyltransferase</keyword>
<protein>
    <submittedName>
        <fullName evidence="6">Methyltransferase</fullName>
    </submittedName>
</protein>
<dbReference type="RefSeq" id="WP_344467704.1">
    <property type="nucleotide sequence ID" value="NZ_BAAANT010000029.1"/>
</dbReference>
<dbReference type="PANTHER" id="PTHR43712:SF2">
    <property type="entry name" value="O-METHYLTRANSFERASE CICE"/>
    <property type="match status" value="1"/>
</dbReference>
<dbReference type="PROSITE" id="PS51683">
    <property type="entry name" value="SAM_OMT_II"/>
    <property type="match status" value="1"/>
</dbReference>
<dbReference type="InterPro" id="IPR016461">
    <property type="entry name" value="COMT-like"/>
</dbReference>
<dbReference type="GO" id="GO:0032259">
    <property type="term" value="P:methylation"/>
    <property type="evidence" value="ECO:0007669"/>
    <property type="project" value="UniProtKB-KW"/>
</dbReference>
<dbReference type="Gene3D" id="3.40.50.150">
    <property type="entry name" value="Vaccinia Virus protein VP39"/>
    <property type="match status" value="1"/>
</dbReference>
<dbReference type="InterPro" id="IPR036388">
    <property type="entry name" value="WH-like_DNA-bd_sf"/>
</dbReference>
<sequence length="339" mass="36463">MTTTVEDVGTAASILQLGNRFCHAKALLTAVRLDLFTVLDEGPATPGELRDRLGLHGRGLADFLALLAALGLLRRDADGRYRNADGADRHLVSGRPGAVGGFLRGADINLYPVYGELAQALRTGRPQGRVDYTGMLDDPVATGQFVRMMDGLTQGLGAPLTAALEGVEYHSVLDVGGCRGHLLGQLLAARPDVRGHVFDLPQLEPFFHEYQAELGRTGQAVFHPGDFFQDPLPAADVLVLGHILHDWDPEQRQELLDKAFEAVNPGGALLVYDRMLGELADDTENLAASLHMLLVTDGGAEYTVAELRAQAAAAGFGAVTHRRLADYDTLVVCRKELRG</sequence>
<accession>A0ABP5LN36</accession>
<name>A0ABP5LN36_9ACTN</name>
<evidence type="ECO:0000313" key="7">
    <source>
        <dbReference type="Proteomes" id="UP001422759"/>
    </source>
</evidence>
<dbReference type="PANTHER" id="PTHR43712">
    <property type="entry name" value="PUTATIVE (AFU_ORTHOLOGUE AFUA_4G14580)-RELATED"/>
    <property type="match status" value="1"/>
</dbReference>
<evidence type="ECO:0000259" key="4">
    <source>
        <dbReference type="Pfam" id="PF00891"/>
    </source>
</evidence>
<evidence type="ECO:0000256" key="1">
    <source>
        <dbReference type="ARBA" id="ARBA00022603"/>
    </source>
</evidence>
<dbReference type="SUPFAM" id="SSF46785">
    <property type="entry name" value="Winged helix' DNA-binding domain"/>
    <property type="match status" value="1"/>
</dbReference>
<reference evidence="7" key="1">
    <citation type="journal article" date="2019" name="Int. J. Syst. Evol. Microbiol.">
        <title>The Global Catalogue of Microorganisms (GCM) 10K type strain sequencing project: providing services to taxonomists for standard genome sequencing and annotation.</title>
        <authorList>
            <consortium name="The Broad Institute Genomics Platform"/>
            <consortium name="The Broad Institute Genome Sequencing Center for Infectious Disease"/>
            <person name="Wu L."/>
            <person name="Ma J."/>
        </authorList>
    </citation>
    <scope>NUCLEOTIDE SEQUENCE [LARGE SCALE GENOMIC DNA]</scope>
    <source>
        <strain evidence="7">JCM 14560</strain>
    </source>
</reference>
<organism evidence="6 7">
    <name type="scientific">Kitasatospora kazusensis</name>
    <dbReference type="NCBI Taxonomy" id="407974"/>
    <lineage>
        <taxon>Bacteria</taxon>
        <taxon>Bacillati</taxon>
        <taxon>Actinomycetota</taxon>
        <taxon>Actinomycetes</taxon>
        <taxon>Kitasatosporales</taxon>
        <taxon>Streptomycetaceae</taxon>
        <taxon>Kitasatospora</taxon>
    </lineage>
</organism>
<dbReference type="Gene3D" id="1.10.10.10">
    <property type="entry name" value="Winged helix-like DNA-binding domain superfamily/Winged helix DNA-binding domain"/>
    <property type="match status" value="1"/>
</dbReference>
<dbReference type="Pfam" id="PF00891">
    <property type="entry name" value="Methyltransf_2"/>
    <property type="match status" value="1"/>
</dbReference>
<evidence type="ECO:0000313" key="6">
    <source>
        <dbReference type="EMBL" id="GAA2150459.1"/>
    </source>
</evidence>
<dbReference type="InterPro" id="IPR001077">
    <property type="entry name" value="COMT_C"/>
</dbReference>
<keyword evidence="7" id="KW-1185">Reference proteome</keyword>
<dbReference type="InterPro" id="IPR012967">
    <property type="entry name" value="COMT_dimerisation"/>
</dbReference>
<keyword evidence="2" id="KW-0808">Transferase</keyword>
<evidence type="ECO:0000256" key="2">
    <source>
        <dbReference type="ARBA" id="ARBA00022679"/>
    </source>
</evidence>
<dbReference type="Proteomes" id="UP001422759">
    <property type="component" value="Unassembled WGS sequence"/>
</dbReference>
<dbReference type="InterPro" id="IPR029063">
    <property type="entry name" value="SAM-dependent_MTases_sf"/>
</dbReference>
<keyword evidence="3" id="KW-0949">S-adenosyl-L-methionine</keyword>
<gene>
    <name evidence="6" type="ORF">GCM10009760_44870</name>
</gene>
<evidence type="ECO:0000256" key="3">
    <source>
        <dbReference type="ARBA" id="ARBA00022691"/>
    </source>
</evidence>
<dbReference type="EMBL" id="BAAANT010000029">
    <property type="protein sequence ID" value="GAA2150459.1"/>
    <property type="molecule type" value="Genomic_DNA"/>
</dbReference>
<evidence type="ECO:0000259" key="5">
    <source>
        <dbReference type="Pfam" id="PF08100"/>
    </source>
</evidence>
<dbReference type="Pfam" id="PF08100">
    <property type="entry name" value="Dimerisation"/>
    <property type="match status" value="1"/>
</dbReference>
<dbReference type="GO" id="GO:0008168">
    <property type="term" value="F:methyltransferase activity"/>
    <property type="evidence" value="ECO:0007669"/>
    <property type="project" value="UniProtKB-KW"/>
</dbReference>
<feature type="domain" description="O-methyltransferase dimerisation" evidence="5">
    <location>
        <begin position="16"/>
        <end position="92"/>
    </location>
</feature>
<dbReference type="InterPro" id="IPR036390">
    <property type="entry name" value="WH_DNA-bd_sf"/>
</dbReference>
<proteinExistence type="predicted"/>
<feature type="domain" description="O-methyltransferase C-terminal" evidence="4">
    <location>
        <begin position="114"/>
        <end position="316"/>
    </location>
</feature>